<evidence type="ECO:0000256" key="12">
    <source>
        <dbReference type="ARBA" id="ARBA00023306"/>
    </source>
</evidence>
<dbReference type="AlphaFoldDB" id="A0A1G9LMR5"/>
<protein>
    <submittedName>
        <fullName evidence="19">DNA translocase FtsK</fullName>
    </submittedName>
</protein>
<evidence type="ECO:0000313" key="20">
    <source>
        <dbReference type="Proteomes" id="UP000199476"/>
    </source>
</evidence>
<evidence type="ECO:0000313" key="19">
    <source>
        <dbReference type="EMBL" id="SDL62785.1"/>
    </source>
</evidence>
<feature type="transmembrane region" description="Helical" evidence="17">
    <location>
        <begin position="102"/>
        <end position="123"/>
    </location>
</feature>
<dbReference type="GO" id="GO:0005524">
    <property type="term" value="F:ATP binding"/>
    <property type="evidence" value="ECO:0007669"/>
    <property type="project" value="UniProtKB-UniRule"/>
</dbReference>
<evidence type="ECO:0000256" key="5">
    <source>
        <dbReference type="ARBA" id="ARBA00022692"/>
    </source>
</evidence>
<sequence length="754" mass="82642">MAGIFSLKKRRNEIIGILVIAWAIFSLLALVDGAAGVVGEVAADFYTFFLGEAALTLPILFVLLGLKFITGPDINKIKIAGFFLAYFSSLTIFHLSQGFQDSFASGLLGAGGGVIGGTTAHIFETVFGSLGSRIILLSLTLVGLLLLFDVFLTDFVSYLFSATSGLFSNFKEILAKISPSVLLAQLKKIISSQDNAESSSDSEENDESAIAKNPVLTPEENNDSGKEEAKKFEEDSSDKPEAKVDPKDDFFEENPRDIGLSDGEKAEDEENSTDKNWQELIEVDQEEEGYQIPPLELLEEDDINSEGGEDKSDLLEKTLDNFGVDADVVETRKGPTLTRYEVQPETGVKVNKIVNLSDDIALSLAAKDVRIEAPIPGKSALGIEVPNQGASLVRLKGVLESSDFKEGDEDELLIGLGRAIEGSPVVADLAEMPHLLIAGATGSGKSVCINSVITSLLFQHSPEDLKLLLIDPKKVELVNFKELPHLFSPVVTDCKKAASTLKLVVEEMEKRYEKFAESGTRGIESYNEQAEEELPYIIVVIDELSDLMMVAANEVESSICRLAQMSRAAGIHLVIATQRPSVDVITGLIKANIPSRIAFAVSSNTDSRTILDESGAEKLLGDGDMLYYPVGAKKPYRVQGSFINNEEVNRVTFFINQQTDPEFFIDEDEFDDLTLEELEDEEDELLEDAIELVVEYRASISMLQRRLHIGHSRAARLIDNMEEMGVVGPYNGPKPREVLISEDELDKFLSDEQE</sequence>
<dbReference type="SMART" id="SM00382">
    <property type="entry name" value="AAA"/>
    <property type="match status" value="1"/>
</dbReference>
<name>A0A1G9LMR5_9FIRM</name>
<feature type="transmembrane region" description="Helical" evidence="17">
    <location>
        <begin position="77"/>
        <end position="96"/>
    </location>
</feature>
<accession>A0A1G9LMR5</accession>
<keyword evidence="3" id="KW-1003">Cell membrane</keyword>
<evidence type="ECO:0000256" key="9">
    <source>
        <dbReference type="ARBA" id="ARBA00022989"/>
    </source>
</evidence>
<evidence type="ECO:0000256" key="10">
    <source>
        <dbReference type="ARBA" id="ARBA00023125"/>
    </source>
</evidence>
<keyword evidence="20" id="KW-1185">Reference proteome</keyword>
<dbReference type="GO" id="GO:0003677">
    <property type="term" value="F:DNA binding"/>
    <property type="evidence" value="ECO:0007669"/>
    <property type="project" value="UniProtKB-KW"/>
</dbReference>
<evidence type="ECO:0000256" key="15">
    <source>
        <dbReference type="PROSITE-ProRule" id="PRU00289"/>
    </source>
</evidence>
<dbReference type="SUPFAM" id="SSF52540">
    <property type="entry name" value="P-loop containing nucleoside triphosphate hydrolases"/>
    <property type="match status" value="1"/>
</dbReference>
<dbReference type="InterPro" id="IPR002543">
    <property type="entry name" value="FtsK_dom"/>
</dbReference>
<proteinExistence type="inferred from homology"/>
<dbReference type="PROSITE" id="PS50901">
    <property type="entry name" value="FTSK"/>
    <property type="match status" value="1"/>
</dbReference>
<evidence type="ECO:0000256" key="2">
    <source>
        <dbReference type="ARBA" id="ARBA00006474"/>
    </source>
</evidence>
<keyword evidence="5 17" id="KW-0812">Transmembrane</keyword>
<feature type="domain" description="FtsK" evidence="18">
    <location>
        <begin position="422"/>
        <end position="608"/>
    </location>
</feature>
<dbReference type="EMBL" id="FNGO01000006">
    <property type="protein sequence ID" value="SDL62785.1"/>
    <property type="molecule type" value="Genomic_DNA"/>
</dbReference>
<evidence type="ECO:0000256" key="6">
    <source>
        <dbReference type="ARBA" id="ARBA00022741"/>
    </source>
</evidence>
<feature type="binding site" evidence="15">
    <location>
        <begin position="439"/>
        <end position="446"/>
    </location>
    <ligand>
        <name>ATP</name>
        <dbReference type="ChEBI" id="CHEBI:30616"/>
    </ligand>
</feature>
<evidence type="ECO:0000256" key="1">
    <source>
        <dbReference type="ARBA" id="ARBA00004651"/>
    </source>
</evidence>
<dbReference type="Pfam" id="PF13491">
    <property type="entry name" value="FtsK_4TM"/>
    <property type="match status" value="1"/>
</dbReference>
<dbReference type="InterPro" id="IPR036390">
    <property type="entry name" value="WH_DNA-bd_sf"/>
</dbReference>
<dbReference type="Gene3D" id="3.30.980.40">
    <property type="match status" value="1"/>
</dbReference>
<evidence type="ECO:0000256" key="7">
    <source>
        <dbReference type="ARBA" id="ARBA00022829"/>
    </source>
</evidence>
<evidence type="ECO:0000256" key="11">
    <source>
        <dbReference type="ARBA" id="ARBA00023136"/>
    </source>
</evidence>
<dbReference type="RefSeq" id="WP_089759205.1">
    <property type="nucleotide sequence ID" value="NZ_FNGO01000006.1"/>
</dbReference>
<keyword evidence="8 15" id="KW-0067">ATP-binding</keyword>
<dbReference type="Proteomes" id="UP000199476">
    <property type="component" value="Unassembled WGS sequence"/>
</dbReference>
<dbReference type="InterPro" id="IPR041027">
    <property type="entry name" value="FtsK_alpha"/>
</dbReference>
<dbReference type="InterPro" id="IPR003593">
    <property type="entry name" value="AAA+_ATPase"/>
</dbReference>
<keyword evidence="10" id="KW-0238">DNA-binding</keyword>
<dbReference type="InterPro" id="IPR027417">
    <property type="entry name" value="P-loop_NTPase"/>
</dbReference>
<comment type="function">
    <text evidence="13">Essential cell division protein that coordinates cell division and chromosome segregation. The N-terminus is involved in assembly of the cell-division machinery. The C-terminus functions as a DNA motor that moves dsDNA in an ATP-dependent manner towards the dif recombination site, which is located within the replication terminus region. Required for activation of the Xer recombinase, allowing activation of chromosome unlinking by recombination.</text>
</comment>
<dbReference type="STRING" id="321763.SAMN04488692_106101"/>
<dbReference type="InterPro" id="IPR018541">
    <property type="entry name" value="Ftsk_gamma"/>
</dbReference>
<keyword evidence="9 17" id="KW-1133">Transmembrane helix</keyword>
<dbReference type="InterPro" id="IPR036388">
    <property type="entry name" value="WH-like_DNA-bd_sf"/>
</dbReference>
<dbReference type="PANTHER" id="PTHR22683">
    <property type="entry name" value="SPORULATION PROTEIN RELATED"/>
    <property type="match status" value="1"/>
</dbReference>
<dbReference type="OrthoDB" id="9807790at2"/>
<dbReference type="GO" id="GO:0007059">
    <property type="term" value="P:chromosome segregation"/>
    <property type="evidence" value="ECO:0007669"/>
    <property type="project" value="UniProtKB-KW"/>
</dbReference>
<evidence type="ECO:0000256" key="13">
    <source>
        <dbReference type="ARBA" id="ARBA00024986"/>
    </source>
</evidence>
<keyword evidence="11 17" id="KW-0472">Membrane</keyword>
<evidence type="ECO:0000256" key="8">
    <source>
        <dbReference type="ARBA" id="ARBA00022840"/>
    </source>
</evidence>
<dbReference type="SMART" id="SM00843">
    <property type="entry name" value="Ftsk_gamma"/>
    <property type="match status" value="1"/>
</dbReference>
<dbReference type="Pfam" id="PF09397">
    <property type="entry name" value="FtsK_gamma"/>
    <property type="match status" value="1"/>
</dbReference>
<keyword evidence="12" id="KW-0131">Cell cycle</keyword>
<feature type="transmembrane region" description="Helical" evidence="17">
    <location>
        <begin position="135"/>
        <end position="160"/>
    </location>
</feature>
<dbReference type="InterPro" id="IPR050206">
    <property type="entry name" value="FtsK/SpoIIIE/SftA"/>
</dbReference>
<dbReference type="SUPFAM" id="SSF46785">
    <property type="entry name" value="Winged helix' DNA-binding domain"/>
    <property type="match status" value="1"/>
</dbReference>
<comment type="subunit">
    <text evidence="14">Homohexamer. Forms a ring that surrounds DNA.</text>
</comment>
<evidence type="ECO:0000256" key="17">
    <source>
        <dbReference type="SAM" id="Phobius"/>
    </source>
</evidence>
<feature type="transmembrane region" description="Helical" evidence="17">
    <location>
        <begin position="45"/>
        <end position="65"/>
    </location>
</feature>
<comment type="subcellular location">
    <subcellularLocation>
        <location evidence="1">Cell membrane</location>
        <topology evidence="1">Multi-pass membrane protein</topology>
    </subcellularLocation>
</comment>
<dbReference type="Gene3D" id="3.40.50.300">
    <property type="entry name" value="P-loop containing nucleotide triphosphate hydrolases"/>
    <property type="match status" value="1"/>
</dbReference>
<gene>
    <name evidence="19" type="ORF">SAMN04488692_106101</name>
</gene>
<evidence type="ECO:0000256" key="3">
    <source>
        <dbReference type="ARBA" id="ARBA00022475"/>
    </source>
</evidence>
<evidence type="ECO:0000259" key="18">
    <source>
        <dbReference type="PROSITE" id="PS50901"/>
    </source>
</evidence>
<evidence type="ECO:0000256" key="16">
    <source>
        <dbReference type="SAM" id="MobiDB-lite"/>
    </source>
</evidence>
<dbReference type="GO" id="GO:0005886">
    <property type="term" value="C:plasma membrane"/>
    <property type="evidence" value="ECO:0007669"/>
    <property type="project" value="UniProtKB-SubCell"/>
</dbReference>
<dbReference type="GO" id="GO:0051301">
    <property type="term" value="P:cell division"/>
    <property type="evidence" value="ECO:0007669"/>
    <property type="project" value="UniProtKB-KW"/>
</dbReference>
<feature type="compositionally biased region" description="Basic and acidic residues" evidence="16">
    <location>
        <begin position="223"/>
        <end position="256"/>
    </location>
</feature>
<dbReference type="Pfam" id="PF17854">
    <property type="entry name" value="FtsK_alpha"/>
    <property type="match status" value="1"/>
</dbReference>
<dbReference type="Gene3D" id="1.10.10.10">
    <property type="entry name" value="Winged helix-like DNA-binding domain superfamily/Winged helix DNA-binding domain"/>
    <property type="match status" value="1"/>
</dbReference>
<keyword evidence="7" id="KW-0159">Chromosome partition</keyword>
<comment type="similarity">
    <text evidence="2">Belongs to the FtsK/SpoIIIE/SftA family.</text>
</comment>
<dbReference type="Pfam" id="PF01580">
    <property type="entry name" value="FtsK_SpoIIIE"/>
    <property type="match status" value="1"/>
</dbReference>
<organism evidence="19 20">
    <name type="scientific">Halarsenatibacter silvermanii</name>
    <dbReference type="NCBI Taxonomy" id="321763"/>
    <lineage>
        <taxon>Bacteria</taxon>
        <taxon>Bacillati</taxon>
        <taxon>Bacillota</taxon>
        <taxon>Clostridia</taxon>
        <taxon>Halanaerobiales</taxon>
        <taxon>Halarsenatibacteraceae</taxon>
        <taxon>Halarsenatibacter</taxon>
    </lineage>
</organism>
<dbReference type="InterPro" id="IPR025199">
    <property type="entry name" value="FtsK_4TM"/>
</dbReference>
<evidence type="ECO:0000256" key="14">
    <source>
        <dbReference type="ARBA" id="ARBA00025923"/>
    </source>
</evidence>
<feature type="region of interest" description="Disordered" evidence="16">
    <location>
        <begin position="194"/>
        <end position="275"/>
    </location>
</feature>
<dbReference type="PANTHER" id="PTHR22683:SF41">
    <property type="entry name" value="DNA TRANSLOCASE FTSK"/>
    <property type="match status" value="1"/>
</dbReference>
<keyword evidence="6 15" id="KW-0547">Nucleotide-binding</keyword>
<reference evidence="19 20" key="1">
    <citation type="submission" date="2016-10" db="EMBL/GenBank/DDBJ databases">
        <authorList>
            <person name="de Groot N.N."/>
        </authorList>
    </citation>
    <scope>NUCLEOTIDE SEQUENCE [LARGE SCALE GENOMIC DNA]</scope>
    <source>
        <strain evidence="19 20">SLAS-1</strain>
    </source>
</reference>
<keyword evidence="4" id="KW-0132">Cell division</keyword>
<evidence type="ECO:0000256" key="4">
    <source>
        <dbReference type="ARBA" id="ARBA00022618"/>
    </source>
</evidence>
<feature type="transmembrane region" description="Helical" evidence="17">
    <location>
        <begin position="14"/>
        <end position="39"/>
    </location>
</feature>